<dbReference type="EMBL" id="RIBY02002090">
    <property type="protein sequence ID" value="KAH9825626.1"/>
    <property type="molecule type" value="Genomic_DNA"/>
</dbReference>
<evidence type="ECO:0000256" key="1">
    <source>
        <dbReference type="SAM" id="MobiDB-lite"/>
    </source>
</evidence>
<feature type="compositionally biased region" description="Low complexity" evidence="1">
    <location>
        <begin position="31"/>
        <end position="45"/>
    </location>
</feature>
<reference evidence="2 3" key="2">
    <citation type="journal article" date="2021" name="Curr. Genet.">
        <title>Genetic response to nitrogen starvation in the aggressive Eucalyptus foliar pathogen Teratosphaeria destructans.</title>
        <authorList>
            <person name="Havenga M."/>
            <person name="Wingfield B.D."/>
            <person name="Wingfield M.J."/>
            <person name="Dreyer L.L."/>
            <person name="Roets F."/>
            <person name="Aylward J."/>
        </authorList>
    </citation>
    <scope>NUCLEOTIDE SEQUENCE [LARGE SCALE GENOMIC DNA]</scope>
    <source>
        <strain evidence="2">CMW44962</strain>
    </source>
</reference>
<evidence type="ECO:0000313" key="2">
    <source>
        <dbReference type="EMBL" id="KAH9825626.1"/>
    </source>
</evidence>
<organism evidence="2 3">
    <name type="scientific">Teratosphaeria destructans</name>
    <dbReference type="NCBI Taxonomy" id="418781"/>
    <lineage>
        <taxon>Eukaryota</taxon>
        <taxon>Fungi</taxon>
        <taxon>Dikarya</taxon>
        <taxon>Ascomycota</taxon>
        <taxon>Pezizomycotina</taxon>
        <taxon>Dothideomycetes</taxon>
        <taxon>Dothideomycetidae</taxon>
        <taxon>Mycosphaerellales</taxon>
        <taxon>Teratosphaeriaceae</taxon>
        <taxon>Teratosphaeria</taxon>
    </lineage>
</organism>
<dbReference type="OrthoDB" id="10474288at2759"/>
<gene>
    <name evidence="2" type="ORF">Tdes44962_MAKER04068</name>
</gene>
<name>A0A9W7SNG5_9PEZI</name>
<reference evidence="2 3" key="1">
    <citation type="journal article" date="2018" name="IMA Fungus">
        <title>IMA Genome-F 10: Nine draft genome sequences of Claviceps purpurea s.lat., including C. arundinis, C. humidiphila, and C. cf. spartinae, pseudomolecules for the pitch canker pathogen Fusarium circinatum, draft genome of Davidsoniella eucalypti, Grosmannia galeiformis, Quambalaria eucalypti, and Teratosphaeria destructans.</title>
        <authorList>
            <person name="Wingfield B.D."/>
            <person name="Liu M."/>
            <person name="Nguyen H.D."/>
            <person name="Lane F.A."/>
            <person name="Morgan S.W."/>
            <person name="De Vos L."/>
            <person name="Wilken P.M."/>
            <person name="Duong T.A."/>
            <person name="Aylward J."/>
            <person name="Coetzee M.P."/>
            <person name="Dadej K."/>
            <person name="De Beer Z.W."/>
            <person name="Findlay W."/>
            <person name="Havenga M."/>
            <person name="Kolarik M."/>
            <person name="Menzies J.G."/>
            <person name="Naidoo K."/>
            <person name="Pochopski O."/>
            <person name="Shoukouhi P."/>
            <person name="Santana Q.C."/>
            <person name="Seifert K.A."/>
            <person name="Soal N."/>
            <person name="Steenkamp E.T."/>
            <person name="Tatham C.T."/>
            <person name="van der Nest M.A."/>
            <person name="Wingfield M.J."/>
        </authorList>
    </citation>
    <scope>NUCLEOTIDE SEQUENCE [LARGE SCALE GENOMIC DNA]</scope>
    <source>
        <strain evidence="2">CMW44962</strain>
    </source>
</reference>
<keyword evidence="3" id="KW-1185">Reference proteome</keyword>
<accession>A0A9W7SNG5</accession>
<feature type="region of interest" description="Disordered" evidence="1">
    <location>
        <begin position="29"/>
        <end position="59"/>
    </location>
</feature>
<sequence>MPTAAFFHLRKAEKERRGVYPIGRVHIPRRSSASSLAPSDSVSQSHVNEAGSGRRNAYPREHEAEWRAQTGFCGQQEAPYYEAENDFEGNYLVDVVPREGR</sequence>
<proteinExistence type="predicted"/>
<dbReference type="Proteomes" id="UP001138500">
    <property type="component" value="Unassembled WGS sequence"/>
</dbReference>
<dbReference type="AlphaFoldDB" id="A0A9W7SNG5"/>
<comment type="caution">
    <text evidence="2">The sequence shown here is derived from an EMBL/GenBank/DDBJ whole genome shotgun (WGS) entry which is preliminary data.</text>
</comment>
<protein>
    <submittedName>
        <fullName evidence="2">Uncharacterized protein</fullName>
    </submittedName>
</protein>
<evidence type="ECO:0000313" key="3">
    <source>
        <dbReference type="Proteomes" id="UP001138500"/>
    </source>
</evidence>